<comment type="caution">
    <text evidence="2">The sequence shown here is derived from an EMBL/GenBank/DDBJ whole genome shotgun (WGS) entry which is preliminary data.</text>
</comment>
<dbReference type="AlphaFoldDB" id="A0A8H6XZC4"/>
<dbReference type="EMBL" id="JACAZH010000016">
    <property type="protein sequence ID" value="KAF7349336.1"/>
    <property type="molecule type" value="Genomic_DNA"/>
</dbReference>
<accession>A0A8H6XZC4</accession>
<organism evidence="2 3">
    <name type="scientific">Mycena sanguinolenta</name>
    <dbReference type="NCBI Taxonomy" id="230812"/>
    <lineage>
        <taxon>Eukaryota</taxon>
        <taxon>Fungi</taxon>
        <taxon>Dikarya</taxon>
        <taxon>Basidiomycota</taxon>
        <taxon>Agaricomycotina</taxon>
        <taxon>Agaricomycetes</taxon>
        <taxon>Agaricomycetidae</taxon>
        <taxon>Agaricales</taxon>
        <taxon>Marasmiineae</taxon>
        <taxon>Mycenaceae</taxon>
        <taxon>Mycena</taxon>
    </lineage>
</organism>
<sequence>MLSKLRGRMAPAKSASKAPRYVSPGHIDFEAAGLHEYIGCYAVVLDSLFSEPELSSVLAEAEASGPWEVAQVNSGTHAFTDTTYRNGERLIYDSFSLSEKIFEKNSAPPGGY</sequence>
<protein>
    <submittedName>
        <fullName evidence="2">Alcohol dehydrogenase</fullName>
    </submittedName>
</protein>
<name>A0A8H6XZC4_9AGAR</name>
<evidence type="ECO:0000313" key="2">
    <source>
        <dbReference type="EMBL" id="KAF7349336.1"/>
    </source>
</evidence>
<proteinExistence type="predicted"/>
<reference evidence="2" key="1">
    <citation type="submission" date="2020-05" db="EMBL/GenBank/DDBJ databases">
        <title>Mycena genomes resolve the evolution of fungal bioluminescence.</title>
        <authorList>
            <person name="Tsai I.J."/>
        </authorList>
    </citation>
    <scope>NUCLEOTIDE SEQUENCE</scope>
    <source>
        <strain evidence="2">160909Yilan</strain>
    </source>
</reference>
<dbReference type="Proteomes" id="UP000623467">
    <property type="component" value="Unassembled WGS sequence"/>
</dbReference>
<evidence type="ECO:0000256" key="1">
    <source>
        <dbReference type="SAM" id="MobiDB-lite"/>
    </source>
</evidence>
<keyword evidence="3" id="KW-1185">Reference proteome</keyword>
<dbReference type="OrthoDB" id="69177at2759"/>
<feature type="region of interest" description="Disordered" evidence="1">
    <location>
        <begin position="1"/>
        <end position="21"/>
    </location>
</feature>
<evidence type="ECO:0000313" key="3">
    <source>
        <dbReference type="Proteomes" id="UP000623467"/>
    </source>
</evidence>
<gene>
    <name evidence="2" type="ORF">MSAN_01723200</name>
</gene>